<dbReference type="GO" id="GO:0003697">
    <property type="term" value="F:single-stranded DNA binding"/>
    <property type="evidence" value="ECO:0007669"/>
    <property type="project" value="InterPro"/>
</dbReference>
<keyword evidence="4" id="KW-0233">DNA recombination</keyword>
<dbReference type="GO" id="GO:0005524">
    <property type="term" value="F:ATP binding"/>
    <property type="evidence" value="ECO:0007669"/>
    <property type="project" value="UniProtKB-KW"/>
</dbReference>
<dbReference type="SUPFAM" id="SSF52540">
    <property type="entry name" value="P-loop containing nucleoside triphosphate hydrolases"/>
    <property type="match status" value="1"/>
</dbReference>
<evidence type="ECO:0000313" key="6">
    <source>
        <dbReference type="EMBL" id="QDH91796.1"/>
    </source>
</evidence>
<dbReference type="Proteomes" id="UP000316777">
    <property type="component" value="Segment"/>
</dbReference>
<dbReference type="PROSITE" id="PS50163">
    <property type="entry name" value="RECA_3"/>
    <property type="match status" value="1"/>
</dbReference>
<dbReference type="GeneID" id="64767042"/>
<keyword evidence="7" id="KW-1185">Reference proteome</keyword>
<dbReference type="InterPro" id="IPR049428">
    <property type="entry name" value="RecA-like_N"/>
</dbReference>
<evidence type="ECO:0000259" key="5">
    <source>
        <dbReference type="PROSITE" id="PS50163"/>
    </source>
</evidence>
<keyword evidence="2" id="KW-0547">Nucleotide-binding</keyword>
<accession>A0A514DDW2</accession>
<protein>
    <submittedName>
        <fullName evidence="6">RecA-like DNA recombinase</fullName>
    </submittedName>
</protein>
<dbReference type="GO" id="GO:0006310">
    <property type="term" value="P:DNA recombination"/>
    <property type="evidence" value="ECO:0007669"/>
    <property type="project" value="UniProtKB-KW"/>
</dbReference>
<keyword evidence="3" id="KW-0067">ATP-binding</keyword>
<evidence type="ECO:0000256" key="3">
    <source>
        <dbReference type="ARBA" id="ARBA00022840"/>
    </source>
</evidence>
<dbReference type="Gene3D" id="3.40.50.300">
    <property type="entry name" value="P-loop containing nucleotide triphosphate hydrolases"/>
    <property type="match status" value="1"/>
</dbReference>
<dbReference type="InterPro" id="IPR020587">
    <property type="entry name" value="RecA_monomer-monomer_interface"/>
</dbReference>
<name>A0A514DDW2_9CAUD</name>
<organism evidence="6 7">
    <name type="scientific">Mycobacterium phage Phrappuccino</name>
    <dbReference type="NCBI Taxonomy" id="2591223"/>
    <lineage>
        <taxon>Viruses</taxon>
        <taxon>Duplodnaviria</taxon>
        <taxon>Heunggongvirae</taxon>
        <taxon>Uroviricota</taxon>
        <taxon>Caudoviricetes</taxon>
        <taxon>Phrappuccinovirus</taxon>
        <taxon>Phrappuccinovirus phrappuccino</taxon>
        <taxon>Phreappuccinovirus Phrappuccino</taxon>
    </lineage>
</organism>
<evidence type="ECO:0000256" key="1">
    <source>
        <dbReference type="ARBA" id="ARBA00009391"/>
    </source>
</evidence>
<evidence type="ECO:0000256" key="2">
    <source>
        <dbReference type="ARBA" id="ARBA00022741"/>
    </source>
</evidence>
<dbReference type="EMBL" id="MK937592">
    <property type="protein sequence ID" value="QDH91796.1"/>
    <property type="molecule type" value="Genomic_DNA"/>
</dbReference>
<dbReference type="GO" id="GO:0006281">
    <property type="term" value="P:DNA repair"/>
    <property type="evidence" value="ECO:0007669"/>
    <property type="project" value="InterPro"/>
</dbReference>
<sequence>MTTAADRLLSGMRKQFGDDAKIGFAADMVADRSFRSSGSLALDVALGNGGFPTNRVVEICGAEHVGKTSLAMLTMKTFLHAQPDRLGLLLDCEHKSDAHWVSQLIGEDLMERVMIVQPLHIEQATDMYVKAVAGDPKEGIPPGITSIAVLDSIGGAPSMQSVNKSAEIGTMGGNAIGVGRFSRLAASHSNIFNCLTIGINQVRDDFSGMHQINRPGGHAWKHAITQSVHLRKAAGRVTEKQDGVDVPVGQEVKGRLIKNGCAPPYRVATWWFFNVPTEGRGVGIDTMEEIERLSILTGVVTQGGGWYNHPAIDGGKIKGKDAFKAAMRADAALQATIVSETRARLAEVAGQVAPVEADPEAAPMTTGMSALAERIGS</sequence>
<comment type="similarity">
    <text evidence="1">Belongs to the RecA family.</text>
</comment>
<dbReference type="InterPro" id="IPR027417">
    <property type="entry name" value="P-loop_NTPase"/>
</dbReference>
<dbReference type="PANTHER" id="PTHR45900">
    <property type="entry name" value="RECA"/>
    <property type="match status" value="1"/>
</dbReference>
<reference evidence="6 7" key="1">
    <citation type="submission" date="2019-05" db="EMBL/GenBank/DDBJ databases">
        <authorList>
            <person name="Pope W.H."/>
            <person name="Garlena R.A."/>
            <person name="Russell D.A."/>
            <person name="Jacobs-Sera D."/>
            <person name="Hatfull G.F."/>
        </authorList>
    </citation>
    <scope>NUCLEOTIDE SEQUENCE [LARGE SCALE GENOMIC DNA]</scope>
</reference>
<dbReference type="RefSeq" id="YP_010059810.1">
    <property type="nucleotide sequence ID" value="NC_054727.1"/>
</dbReference>
<dbReference type="InterPro" id="IPR013765">
    <property type="entry name" value="DNA_recomb/repair_RecA"/>
</dbReference>
<dbReference type="GO" id="GO:0008094">
    <property type="term" value="F:ATP-dependent activity, acting on DNA"/>
    <property type="evidence" value="ECO:0007669"/>
    <property type="project" value="InterPro"/>
</dbReference>
<dbReference type="KEGG" id="vg:64767042"/>
<feature type="domain" description="RecA family profile 2" evidence="5">
    <location>
        <begin position="206"/>
        <end position="289"/>
    </location>
</feature>
<evidence type="ECO:0000313" key="7">
    <source>
        <dbReference type="Proteomes" id="UP000316777"/>
    </source>
</evidence>
<dbReference type="Pfam" id="PF00154">
    <property type="entry name" value="RecA_N"/>
    <property type="match status" value="1"/>
</dbReference>
<dbReference type="PANTHER" id="PTHR45900:SF1">
    <property type="entry name" value="MITOCHONDRIAL DNA REPAIR PROTEIN RECA HOMOLOG-RELATED"/>
    <property type="match status" value="1"/>
</dbReference>
<proteinExistence type="inferred from homology"/>
<evidence type="ECO:0000256" key="4">
    <source>
        <dbReference type="ARBA" id="ARBA00023172"/>
    </source>
</evidence>
<gene>
    <name evidence="6" type="primary">121</name>
    <name evidence="6" type="ORF">SEA_PHRAPPUCCINO_121</name>
</gene>